<evidence type="ECO:0000256" key="7">
    <source>
        <dbReference type="ARBA" id="ARBA00023136"/>
    </source>
</evidence>
<keyword evidence="2" id="KW-0813">Transport</keyword>
<organism evidence="10 11">
    <name type="scientific">Sulfitobacter brevis</name>
    <dbReference type="NCBI Taxonomy" id="74348"/>
    <lineage>
        <taxon>Bacteria</taxon>
        <taxon>Pseudomonadati</taxon>
        <taxon>Pseudomonadota</taxon>
        <taxon>Alphaproteobacteria</taxon>
        <taxon>Rhodobacterales</taxon>
        <taxon>Roseobacteraceae</taxon>
        <taxon>Sulfitobacter</taxon>
    </lineage>
</organism>
<feature type="transmembrane region" description="Helical" evidence="9">
    <location>
        <begin position="253"/>
        <end position="273"/>
    </location>
</feature>
<keyword evidence="6 9" id="KW-1133">Transmembrane helix</keyword>
<keyword evidence="5 9" id="KW-0812">Transmembrane</keyword>
<keyword evidence="3" id="KW-1003">Cell membrane</keyword>
<feature type="transmembrane region" description="Helical" evidence="9">
    <location>
        <begin position="51"/>
        <end position="74"/>
    </location>
</feature>
<dbReference type="RefSeq" id="WP_093923690.1">
    <property type="nucleotide sequence ID" value="NZ_FOMW01000006.1"/>
</dbReference>
<name>A0A1I1ZDV0_9RHOB</name>
<comment type="subcellular location">
    <subcellularLocation>
        <location evidence="1">Cell inner membrane</location>
        <topology evidence="1">Multi-pass membrane protein</topology>
    </subcellularLocation>
</comment>
<keyword evidence="7 9" id="KW-0472">Membrane</keyword>
<evidence type="ECO:0000256" key="2">
    <source>
        <dbReference type="ARBA" id="ARBA00022448"/>
    </source>
</evidence>
<feature type="transmembrane region" description="Helical" evidence="9">
    <location>
        <begin position="200"/>
        <end position="222"/>
    </location>
</feature>
<keyword evidence="11" id="KW-1185">Reference proteome</keyword>
<dbReference type="Pfam" id="PF04143">
    <property type="entry name" value="Sulf_transp"/>
    <property type="match status" value="1"/>
</dbReference>
<evidence type="ECO:0000313" key="10">
    <source>
        <dbReference type="EMBL" id="SFE29887.1"/>
    </source>
</evidence>
<evidence type="ECO:0000256" key="8">
    <source>
        <dbReference type="ARBA" id="ARBA00035655"/>
    </source>
</evidence>
<comment type="similarity">
    <text evidence="8">Belongs to the TsuA/YedE (TC 9.B.102) family.</text>
</comment>
<evidence type="ECO:0000256" key="3">
    <source>
        <dbReference type="ARBA" id="ARBA00022475"/>
    </source>
</evidence>
<reference evidence="10 11" key="1">
    <citation type="submission" date="2016-10" db="EMBL/GenBank/DDBJ databases">
        <authorList>
            <person name="de Groot N.N."/>
        </authorList>
    </citation>
    <scope>NUCLEOTIDE SEQUENCE [LARGE SCALE GENOMIC DNA]</scope>
    <source>
        <strain evidence="10 11">DSM 11443</strain>
    </source>
</reference>
<feature type="transmembrane region" description="Helical" evidence="9">
    <location>
        <begin position="86"/>
        <end position="112"/>
    </location>
</feature>
<dbReference type="Proteomes" id="UP000198977">
    <property type="component" value="Unassembled WGS sequence"/>
</dbReference>
<evidence type="ECO:0000256" key="4">
    <source>
        <dbReference type="ARBA" id="ARBA00022519"/>
    </source>
</evidence>
<proteinExistence type="inferred from homology"/>
<feature type="transmembrane region" description="Helical" evidence="9">
    <location>
        <begin position="119"/>
        <end position="141"/>
    </location>
</feature>
<dbReference type="PANTHER" id="PTHR30574:SF1">
    <property type="entry name" value="SULPHUR TRANSPORT DOMAIN-CONTAINING PROTEIN"/>
    <property type="match status" value="1"/>
</dbReference>
<evidence type="ECO:0000313" key="11">
    <source>
        <dbReference type="Proteomes" id="UP000198977"/>
    </source>
</evidence>
<dbReference type="PANTHER" id="PTHR30574">
    <property type="entry name" value="INNER MEMBRANE PROTEIN YEDE"/>
    <property type="match status" value="1"/>
</dbReference>
<dbReference type="AlphaFoldDB" id="A0A1I1ZDV0"/>
<dbReference type="GO" id="GO:0005886">
    <property type="term" value="C:plasma membrane"/>
    <property type="evidence" value="ECO:0007669"/>
    <property type="project" value="UniProtKB-SubCell"/>
</dbReference>
<dbReference type="OrthoDB" id="7984363at2"/>
<feature type="transmembrane region" description="Helical" evidence="9">
    <location>
        <begin position="293"/>
        <end position="315"/>
    </location>
</feature>
<keyword evidence="4" id="KW-0997">Cell inner membrane</keyword>
<accession>A0A1I1ZDV0</accession>
<evidence type="ECO:0000256" key="1">
    <source>
        <dbReference type="ARBA" id="ARBA00004429"/>
    </source>
</evidence>
<dbReference type="EMBL" id="FOMW01000006">
    <property type="protein sequence ID" value="SFE29887.1"/>
    <property type="molecule type" value="Genomic_DNA"/>
</dbReference>
<sequence>MIDLLGQQLSTALLGGLGGVVLGLAARLGRFCTLGGIEDALYGDSNLRLRMWGFAIGIAILGTFALEGAGVIALENALYLQVEFSWTAAVAGGLIFGYGMALAGMCGFGALARAGGGDLRAFIIVVMLGLSAYATLTGPLAPLREMLFPRAANFLRPDGLAHDLRALTGLPVSIIGGGLGLVLSAAMLWRVNLRRDYVSFLWAGAVGLAVVSGWAATAWIAANGFDPQRLISHTYAAPVGESVLYIMQGSVRALSFGIGSVVGVMVGAALGAFWQGHFRWEACEDPRELRRQILGAGLMGIGAVIAMGCTVGQGISAASTLAYSAPVTLAAIFAGATFGLRQLIVGFGQPAE</sequence>
<evidence type="ECO:0000256" key="6">
    <source>
        <dbReference type="ARBA" id="ARBA00022989"/>
    </source>
</evidence>
<protein>
    <submittedName>
        <fullName evidence="10">Uncharacterized protein</fullName>
    </submittedName>
</protein>
<evidence type="ECO:0000256" key="5">
    <source>
        <dbReference type="ARBA" id="ARBA00022692"/>
    </source>
</evidence>
<feature type="transmembrane region" description="Helical" evidence="9">
    <location>
        <begin position="321"/>
        <end position="340"/>
    </location>
</feature>
<feature type="transmembrane region" description="Helical" evidence="9">
    <location>
        <begin position="12"/>
        <end position="30"/>
    </location>
</feature>
<feature type="transmembrane region" description="Helical" evidence="9">
    <location>
        <begin position="166"/>
        <end position="188"/>
    </location>
</feature>
<gene>
    <name evidence="10" type="ORF">SAMN04488523_106126</name>
</gene>
<dbReference type="InterPro" id="IPR007272">
    <property type="entry name" value="Sulf_transp_TsuA/YedE"/>
</dbReference>
<evidence type="ECO:0000256" key="9">
    <source>
        <dbReference type="SAM" id="Phobius"/>
    </source>
</evidence>
<dbReference type="STRING" id="74348.SAMN04488523_106126"/>